<dbReference type="InterPro" id="IPR027974">
    <property type="entry name" value="DUF4470"/>
</dbReference>
<evidence type="ECO:0000256" key="3">
    <source>
        <dbReference type="ARBA" id="ARBA00010449"/>
    </source>
</evidence>
<evidence type="ECO:0000256" key="4">
    <source>
        <dbReference type="ARBA" id="ARBA00022490"/>
    </source>
</evidence>
<evidence type="ECO:0000256" key="6">
    <source>
        <dbReference type="SAM" id="MobiDB-lite"/>
    </source>
</evidence>
<feature type="region of interest" description="Disordered" evidence="6">
    <location>
        <begin position="791"/>
        <end position="915"/>
    </location>
</feature>
<accession>A0A7J6LGP3</accession>
<dbReference type="PANTHER" id="PTHR22118:SF14">
    <property type="entry name" value="DYNEIN AXONEMAL ASSEMBLY FACTOR 3"/>
    <property type="match status" value="1"/>
</dbReference>
<evidence type="ECO:0000256" key="5">
    <source>
        <dbReference type="ARBA" id="ARBA00022794"/>
    </source>
</evidence>
<feature type="region of interest" description="Disordered" evidence="6">
    <location>
        <begin position="595"/>
        <end position="624"/>
    </location>
</feature>
<dbReference type="InterPro" id="IPR039304">
    <property type="entry name" value="DNAAF3"/>
</dbReference>
<comment type="subcellular location">
    <subcellularLocation>
        <location evidence="1">Cytoplasm</location>
    </subcellularLocation>
</comment>
<protein>
    <recommendedName>
        <fullName evidence="7">Tyrosine specific protein phosphatases domain-containing protein</fullName>
    </recommendedName>
</protein>
<feature type="compositionally biased region" description="Polar residues" evidence="6">
    <location>
        <begin position="1506"/>
        <end position="1519"/>
    </location>
</feature>
<evidence type="ECO:0000256" key="1">
    <source>
        <dbReference type="ARBA" id="ARBA00004496"/>
    </source>
</evidence>
<comment type="similarity">
    <text evidence="3">Belongs to the DNAAF3 family.</text>
</comment>
<dbReference type="SUPFAM" id="SSF52799">
    <property type="entry name" value="(Phosphotyrosine protein) phosphatases II"/>
    <property type="match status" value="1"/>
</dbReference>
<dbReference type="InterPro" id="IPR006941">
    <property type="entry name" value="RNase_CAF1"/>
</dbReference>
<feature type="compositionally biased region" description="Polar residues" evidence="6">
    <location>
        <begin position="853"/>
        <end position="868"/>
    </location>
</feature>
<feature type="region of interest" description="Disordered" evidence="6">
    <location>
        <begin position="958"/>
        <end position="1018"/>
    </location>
</feature>
<dbReference type="Proteomes" id="UP000591131">
    <property type="component" value="Unassembled WGS sequence"/>
</dbReference>
<dbReference type="InterPro" id="IPR000387">
    <property type="entry name" value="Tyr_Pase_dom"/>
</dbReference>
<proteinExistence type="inferred from homology"/>
<dbReference type="PROSITE" id="PS00383">
    <property type="entry name" value="TYR_PHOSPHATASE_1"/>
    <property type="match status" value="1"/>
</dbReference>
<dbReference type="InterPro" id="IPR029063">
    <property type="entry name" value="SAM-dependent_MTases_sf"/>
</dbReference>
<dbReference type="EMBL" id="JAAPAO010000498">
    <property type="protein sequence ID" value="KAF4658333.1"/>
    <property type="molecule type" value="Genomic_DNA"/>
</dbReference>
<keyword evidence="9" id="KW-1185">Reference proteome</keyword>
<feature type="compositionally biased region" description="Low complexity" evidence="6">
    <location>
        <begin position="1277"/>
        <end position="1289"/>
    </location>
</feature>
<dbReference type="GO" id="GO:0005737">
    <property type="term" value="C:cytoplasm"/>
    <property type="evidence" value="ECO:0007669"/>
    <property type="project" value="UniProtKB-SubCell"/>
</dbReference>
<feature type="compositionally biased region" description="Low complexity" evidence="6">
    <location>
        <begin position="869"/>
        <end position="884"/>
    </location>
</feature>
<dbReference type="Pfam" id="PF14740">
    <property type="entry name" value="DUF4471"/>
    <property type="match status" value="1"/>
</dbReference>
<sequence length="2763" mass="303918">MDVDATNFDDALFKTVKAALNEADYIALDLEMTGIHDSAHQPSGSDSTAVRYRKNRVAAKKYGVMQVGIAAFKGEEYRAWNFYVFPRPVNDLGVAWVPSVGLCSAAIAFLREQGMDFQRWIDKGLTYVNAVVESRLAEALEKESREDSSGEGLPEIHNPQAKQNVENTVQAVAEFAKDPDRDSYKMPNLRGVALKVATARIKANHPDLLVESVRVGAYTERFVTRRSMRDLVREKLGFRRVWKALLQAKKPIILHNGMLDLMWMLQQFDQDLPSELANFKARVRQLFPSGIYDTRQIAIESGYHGVGLSQLAERFAHDPVVEKIHGADEFSRKFDGEDGEEKFHEAGFDAVATGKVFAALTAKMTDEEKKQFINFVALAQSYYCVNLSEAAGDRAVNDRPRQYRVLEGIPIGTKNTDVLGLVEEVRSHFQEKEAGMKVYTYIDWIDDTRGVLHLTPIVHREDDMRDDEQKVAREKEAEINTQLGVMLDEALSRKVGTSAEWSMLKIRSLDDYLKSEFCFTLMDYDCSNGAFSAAWRAVGALEGELEKLMGPGEAGEALEARSSRQWIDFRVVPKGEKHHTFDMVHIDRKPLRPFQPCPRGRGQLDGTKAPAKKPTALIHPRPWGASDRQCAAQKGRVKPVNVENPPAAKPDCLARGIAVAEVSSDFLDLCVEAMSRWVVLDALETLPLKVDASFLGDKDAKAIEEGKEGAEEHTVAESIPSAEASLQAIIQQLDETCLSLSHSFDLDDASHCQSDTKEEGLKLESEEAFPVRDYLETLVKAETECSMKVDFSSGKMMSSPRRQSRKSKTSAAPPPMAPIQAPLSPSRSAVDRLYRGESSLSSSRSLKGSRKSPTSSRPLRSISSPTDQSLLAESSVDSSASVRSPTGARPRGKGSRLRLKSPSSTSGKRQDEQRDSFTTVISYNSADFVSLSSGPHEETLPLQEASNHQILNTSACSQAGEGCDGSRERRSTASPEGEAGRGKVREFGTGGNGRKYGSSGRFSIRSERQKSKHRISRPAVKAVRGWSLELARSASDLMHSAHEGPIVRGVVDSEGPKDGLVQRSRPSDADGVSQLDLELVVEGEPEAGISPVTAGDMKSPRDNGVVVEVAGGSDVELSLSPSPRVRCSSPVPAVTNPALALLESSSISEPGEPLTAPNSVEPRRAPRAGMESDSVSIMSSCSSSFLPKDRRPPLPSSGSIAIEQPAVSVAAASPRVDSSVPSVVRNGGDTQESSFMTEEATFRLPTRTARSMRTRSSGLTLDPSSPPPPPARRRSPFGRSSMARSSSDSTFEQFKVTDDTAEVCPPQEPPSTPTRSGRRWLDKPSVSDAALQSLSGMSPEEPSRDNECRVNQEHSYWSARPRQVSRPIGSPASAPAEILLPLHRECERITTGRVCRNRKCDACAVYEDLMRSSLAAAAAARARMSRSSLRGKFSVMSVEEDEGDEDLIAFTPRRPPAVVGKRSLPSEGPALVDSVVSDAADQVIVRAPVCEADDASKSPDDKTSEETPLTPNSVWNIGSSPRAAHSSQDEEQAAVEEDITGEASASLGEASHSPISASATPTGQAAIVTRTAAPHTSQEEGLQDGNSVPDHVEVLNGLPGHGPNPSAICDSRRCVVENSSFARRLKMSSHRFRKKKSRVFSDDPEEEPLAPEQTTQGSPRSEEGSEDTAEPVLVPLENSFVDSSGEEGPGDPERTDASHGLFESAEMLPPLGGPIASPEHPVVERRVVVGQHLAPMPQRVSLQRRGFIRQAPNLPAVVLRERPQLIRFTFRGHSFHVVNFDVADDSAFEGATYTEGICSHSRCPRKSHPPSELVDKLPESVSESLGSVLWFDAAIRFLNWAGKHRRSYKGLRILGLGEGTGVTSLALAADGAADVYISDLPELFPLLEVNCSSKLNPRLKGRAKALALDWVDEDSFPVEIEGCVDVVVCCEILYGNRFVWPGLVRVLERSLAPEGVAMFAITLRNARHDVDDFCALAKSGGKLRVAKEEYLSPEVVVVQIKLAKKAQKTPPVRGCTSTAFGSVGRLCLWHFPSKQQLVYAREVEQCDVIVTLQGKLEQRQIEMIPTTCSALGMQWIQCNFWSCYYQHRGYEDGHDRLMALFDALIELLKEGKNILIHCAAGVHRTGMCTYGLLRRLGLTSDEALEYIKSLRPITYVHCGMQRFKDMEARCLAWGFDDNYSCFKMAVPFSLASAPPSLHVGEISEAIGFTQMWGNSFASDLINEPLAQSKGQLPPRSSLNILTSGAGDIRHILKTLARRHSDDPPLHFYVHESSPETLARHIFFLDLVANPQLTIRERCELFLSLYGNALVRALMVEPGYWWVDKIRKKDARYLSEQVRRLQALVSGDADEDPSLAGLSKLLDFSTLKFKDRDAVHESIGKKVAPDLTIDPRSVQPSFARHSTFIAALIPSTAVCHSGFWYESVEFDAKSLRDQRLRGYYKTRYEHRKNLLDWDYHNGIRTVAPAVHWQEYKSFGLTGICYETRLGTYDEPNRTMASYVDGRCRSKGTSVQVRGFWADIINSPLACFGAEAYNKCDQERLFKTSNEQHVHSSHEIADFNLACILSEIVTRQVKALPPKTKGEESYPYKSPLEQVRCTIEEVEEEDSDTEGSGDKGRILPAGFNNVRIHFMLGDIRKDILQKQKFKGKFDRLYIGSSLASSLLVDEKVEDGGLFREALVDSAQRPASTANAVDSRIQVHFSGKQKLAYRKRIEEACKSIGLEPDGPSMTAPNVTQEMKPGEARELEESLPSTVHYRLVEGESLGA</sequence>
<feature type="compositionally biased region" description="Low complexity" evidence="6">
    <location>
        <begin position="1172"/>
        <end position="1184"/>
    </location>
</feature>
<feature type="region of interest" description="Disordered" evidence="6">
    <location>
        <begin position="1143"/>
        <end position="1370"/>
    </location>
</feature>
<feature type="compositionally biased region" description="Acidic residues" evidence="6">
    <location>
        <begin position="1529"/>
        <end position="1540"/>
    </location>
</feature>
<dbReference type="InterPro" id="IPR016130">
    <property type="entry name" value="Tyr_Pase_AS"/>
</dbReference>
<feature type="compositionally biased region" description="Low complexity" evidence="6">
    <location>
        <begin position="1246"/>
        <end position="1257"/>
    </location>
</feature>
<feature type="compositionally biased region" description="Basic and acidic residues" evidence="6">
    <location>
        <begin position="1494"/>
        <end position="1505"/>
    </location>
</feature>
<dbReference type="SUPFAM" id="SSF53335">
    <property type="entry name" value="S-adenosyl-L-methionine-dependent methyltransferases"/>
    <property type="match status" value="1"/>
</dbReference>
<feature type="compositionally biased region" description="Polar residues" evidence="6">
    <location>
        <begin position="1553"/>
        <end position="1563"/>
    </location>
</feature>
<dbReference type="InterPro" id="IPR029021">
    <property type="entry name" value="Prot-tyrosine_phosphatase-like"/>
</dbReference>
<comment type="caution">
    <text evidence="8">The sequence shown here is derived from an EMBL/GenBank/DDBJ whole genome shotgun (WGS) entry which is preliminary data.</text>
</comment>
<dbReference type="InterPro" id="IPR026893">
    <property type="entry name" value="Tyr/Ser_Pase_IphP-type"/>
</dbReference>
<feature type="compositionally biased region" description="Basic residues" evidence="6">
    <location>
        <begin position="890"/>
        <end position="899"/>
    </location>
</feature>
<dbReference type="Pfam" id="PF14737">
    <property type="entry name" value="DUF4470"/>
    <property type="match status" value="1"/>
</dbReference>
<dbReference type="OrthoDB" id="414075at2759"/>
<dbReference type="InterPro" id="IPR028235">
    <property type="entry name" value="DNAAF3_C"/>
</dbReference>
<dbReference type="Pfam" id="PF10294">
    <property type="entry name" value="Methyltransf_16"/>
    <property type="match status" value="1"/>
</dbReference>
<organism evidence="8 9">
    <name type="scientific">Perkinsus chesapeaki</name>
    <name type="common">Clam parasite</name>
    <name type="synonym">Perkinsus andrewsi</name>
    <dbReference type="NCBI Taxonomy" id="330153"/>
    <lineage>
        <taxon>Eukaryota</taxon>
        <taxon>Sar</taxon>
        <taxon>Alveolata</taxon>
        <taxon>Perkinsozoa</taxon>
        <taxon>Perkinsea</taxon>
        <taxon>Perkinsida</taxon>
        <taxon>Perkinsidae</taxon>
        <taxon>Perkinsus</taxon>
    </lineage>
</organism>
<evidence type="ECO:0000313" key="9">
    <source>
        <dbReference type="Proteomes" id="UP000591131"/>
    </source>
</evidence>
<dbReference type="Gene3D" id="3.40.50.150">
    <property type="entry name" value="Vaccinia Virus protein VP39"/>
    <property type="match status" value="1"/>
</dbReference>
<dbReference type="Pfam" id="PF04857">
    <property type="entry name" value="CAF1"/>
    <property type="match status" value="1"/>
</dbReference>
<gene>
    <name evidence="8" type="ORF">FOL47_008019</name>
</gene>
<dbReference type="SUPFAM" id="SSF53098">
    <property type="entry name" value="Ribonuclease H-like"/>
    <property type="match status" value="1"/>
</dbReference>
<evidence type="ECO:0000259" key="7">
    <source>
        <dbReference type="PROSITE" id="PS50056"/>
    </source>
</evidence>
<dbReference type="GO" id="GO:0004721">
    <property type="term" value="F:phosphoprotein phosphatase activity"/>
    <property type="evidence" value="ECO:0007669"/>
    <property type="project" value="InterPro"/>
</dbReference>
<dbReference type="GO" id="GO:0070286">
    <property type="term" value="P:axonemal dynein complex assembly"/>
    <property type="evidence" value="ECO:0007669"/>
    <property type="project" value="InterPro"/>
</dbReference>
<feature type="region of interest" description="Disordered" evidence="6">
    <location>
        <begin position="1490"/>
        <end position="1609"/>
    </location>
</feature>
<feature type="compositionally biased region" description="Low complexity" evidence="6">
    <location>
        <begin position="1205"/>
        <end position="1224"/>
    </location>
</feature>
<feature type="region of interest" description="Disordered" evidence="6">
    <location>
        <begin position="142"/>
        <end position="161"/>
    </location>
</feature>
<comment type="similarity">
    <text evidence="2">Belongs to the CAF1 family.</text>
</comment>
<dbReference type="Gene3D" id="3.90.190.10">
    <property type="entry name" value="Protein tyrosine phosphatase superfamily"/>
    <property type="match status" value="1"/>
</dbReference>
<evidence type="ECO:0000256" key="2">
    <source>
        <dbReference type="ARBA" id="ARBA00008372"/>
    </source>
</evidence>
<dbReference type="Pfam" id="PF13350">
    <property type="entry name" value="Y_phosphatase3"/>
    <property type="match status" value="1"/>
</dbReference>
<dbReference type="InterPro" id="IPR019410">
    <property type="entry name" value="Methyltransf_16"/>
</dbReference>
<evidence type="ECO:0000313" key="8">
    <source>
        <dbReference type="EMBL" id="KAF4658333.1"/>
    </source>
</evidence>
<dbReference type="GO" id="GO:0044458">
    <property type="term" value="P:motile cilium assembly"/>
    <property type="evidence" value="ECO:0007669"/>
    <property type="project" value="TreeGrafter"/>
</dbReference>
<name>A0A7J6LGP3_PERCH</name>
<keyword evidence="5" id="KW-0970">Cilium biogenesis/degradation</keyword>
<feature type="region of interest" description="Disordered" evidence="6">
    <location>
        <begin position="1632"/>
        <end position="1673"/>
    </location>
</feature>
<dbReference type="PROSITE" id="PS50056">
    <property type="entry name" value="TYR_PHOSPHATASE_2"/>
    <property type="match status" value="1"/>
</dbReference>
<keyword evidence="4" id="KW-0963">Cytoplasm</keyword>
<feature type="domain" description="Tyrosine specific protein phosphatases" evidence="7">
    <location>
        <begin position="2095"/>
        <end position="2152"/>
    </location>
</feature>
<dbReference type="PANTHER" id="PTHR22118">
    <property type="entry name" value="DYNEIN ASSEMBLY FACTOR 3, AXONEMAL"/>
    <property type="match status" value="1"/>
</dbReference>
<feature type="compositionally biased region" description="Polar residues" evidence="6">
    <location>
        <begin position="1574"/>
        <end position="1586"/>
    </location>
</feature>
<dbReference type="InterPro" id="IPR036397">
    <property type="entry name" value="RNaseH_sf"/>
</dbReference>
<feature type="compositionally biased region" description="Basic and acidic residues" evidence="6">
    <location>
        <begin position="1341"/>
        <end position="1352"/>
    </location>
</feature>
<reference evidence="8 9" key="1">
    <citation type="submission" date="2020-04" db="EMBL/GenBank/DDBJ databases">
        <title>Perkinsus chesapeaki whole genome sequence.</title>
        <authorList>
            <person name="Bogema D.R."/>
        </authorList>
    </citation>
    <scope>NUCLEOTIDE SEQUENCE [LARGE SCALE GENOMIC DNA]</scope>
    <source>
        <strain evidence="8">ATCC PRA-425</strain>
    </source>
</reference>
<dbReference type="Gene3D" id="3.30.420.10">
    <property type="entry name" value="Ribonuclease H-like superfamily/Ribonuclease H"/>
    <property type="match status" value="1"/>
</dbReference>
<feature type="region of interest" description="Disordered" evidence="6">
    <location>
        <begin position="1052"/>
        <end position="1071"/>
    </location>
</feature>
<dbReference type="InterPro" id="IPR012337">
    <property type="entry name" value="RNaseH-like_sf"/>
</dbReference>
<dbReference type="GO" id="GO:0003676">
    <property type="term" value="F:nucleic acid binding"/>
    <property type="evidence" value="ECO:0007669"/>
    <property type="project" value="InterPro"/>
</dbReference>